<feature type="transmembrane region" description="Helical" evidence="1">
    <location>
        <begin position="155"/>
        <end position="176"/>
    </location>
</feature>
<proteinExistence type="predicted"/>
<evidence type="ECO:0000256" key="1">
    <source>
        <dbReference type="SAM" id="Phobius"/>
    </source>
</evidence>
<accession>A0AA39MBM1</accession>
<feature type="chain" id="PRO_5041397465" evidence="2">
    <location>
        <begin position="18"/>
        <end position="227"/>
    </location>
</feature>
<evidence type="ECO:0000313" key="3">
    <source>
        <dbReference type="EMBL" id="KAK0427655.1"/>
    </source>
</evidence>
<organism evidence="3 4">
    <name type="scientific">Steinernema hermaphroditum</name>
    <dbReference type="NCBI Taxonomy" id="289476"/>
    <lineage>
        <taxon>Eukaryota</taxon>
        <taxon>Metazoa</taxon>
        <taxon>Ecdysozoa</taxon>
        <taxon>Nematoda</taxon>
        <taxon>Chromadorea</taxon>
        <taxon>Rhabditida</taxon>
        <taxon>Tylenchina</taxon>
        <taxon>Panagrolaimomorpha</taxon>
        <taxon>Strongyloidoidea</taxon>
        <taxon>Steinernematidae</taxon>
        <taxon>Steinernema</taxon>
    </lineage>
</organism>
<keyword evidence="4" id="KW-1185">Reference proteome</keyword>
<gene>
    <name evidence="3" type="ORF">QR680_010347</name>
</gene>
<name>A0AA39MBM1_9BILA</name>
<evidence type="ECO:0000256" key="2">
    <source>
        <dbReference type="SAM" id="SignalP"/>
    </source>
</evidence>
<sequence>MKLRLFFFCLLTATALAAERSDFVETPSDVDHGPDRPRNASDIEDHLFTGPFLKWNPPKEFIFADLNFSATEQLAPRRQYLTLSNNLQPKRGQPVLTIHGLWKKELDTHANGLDTIDYFENARTAFESGGVSRQSARLRVLWRCDLPRSCLIHPLPALAFVAGVLLAIAVGIYGVSHKDSIVSVNDAQHEMVGSISYSFYLACGALAACIADIVVGILTVTLAQSCL</sequence>
<keyword evidence="1" id="KW-1133">Transmembrane helix</keyword>
<dbReference type="AlphaFoldDB" id="A0AA39MBM1"/>
<evidence type="ECO:0000313" key="4">
    <source>
        <dbReference type="Proteomes" id="UP001175271"/>
    </source>
</evidence>
<dbReference type="Proteomes" id="UP001175271">
    <property type="component" value="Unassembled WGS sequence"/>
</dbReference>
<reference evidence="3" key="1">
    <citation type="submission" date="2023-06" db="EMBL/GenBank/DDBJ databases">
        <title>Genomic analysis of the entomopathogenic nematode Steinernema hermaphroditum.</title>
        <authorList>
            <person name="Schwarz E.M."/>
            <person name="Heppert J.K."/>
            <person name="Baniya A."/>
            <person name="Schwartz H.T."/>
            <person name="Tan C.-H."/>
            <person name="Antoshechkin I."/>
            <person name="Sternberg P.W."/>
            <person name="Goodrich-Blair H."/>
            <person name="Dillman A.R."/>
        </authorList>
    </citation>
    <scope>NUCLEOTIDE SEQUENCE</scope>
    <source>
        <strain evidence="3">PS9179</strain>
        <tissue evidence="3">Whole animal</tissue>
    </source>
</reference>
<keyword evidence="1" id="KW-0812">Transmembrane</keyword>
<keyword evidence="1" id="KW-0472">Membrane</keyword>
<protein>
    <submittedName>
        <fullName evidence="3">Uncharacterized protein</fullName>
    </submittedName>
</protein>
<dbReference type="EMBL" id="JAUCMV010000001">
    <property type="protein sequence ID" value="KAK0427655.1"/>
    <property type="molecule type" value="Genomic_DNA"/>
</dbReference>
<keyword evidence="2" id="KW-0732">Signal</keyword>
<comment type="caution">
    <text evidence="3">The sequence shown here is derived from an EMBL/GenBank/DDBJ whole genome shotgun (WGS) entry which is preliminary data.</text>
</comment>
<feature type="transmembrane region" description="Helical" evidence="1">
    <location>
        <begin position="197"/>
        <end position="223"/>
    </location>
</feature>
<feature type="signal peptide" evidence="2">
    <location>
        <begin position="1"/>
        <end position="17"/>
    </location>
</feature>